<evidence type="ECO:0000313" key="8">
    <source>
        <dbReference type="EMBL" id="NBG64906.1"/>
    </source>
</evidence>
<feature type="binding site" evidence="6">
    <location>
        <position position="101"/>
    </location>
    <ligand>
        <name>(6R)-10-formyltetrahydrofolate</name>
        <dbReference type="ChEBI" id="CHEBI:195366"/>
    </ligand>
</feature>
<keyword evidence="3 6" id="KW-0658">Purine biosynthesis</keyword>
<dbReference type="PROSITE" id="PS00373">
    <property type="entry name" value="GART"/>
    <property type="match status" value="1"/>
</dbReference>
<comment type="similarity">
    <text evidence="4 6">Belongs to the GART family.</text>
</comment>
<evidence type="ECO:0000256" key="4">
    <source>
        <dbReference type="ARBA" id="ARBA00038440"/>
    </source>
</evidence>
<evidence type="ECO:0000256" key="6">
    <source>
        <dbReference type="HAMAP-Rule" id="MF_01930"/>
    </source>
</evidence>
<protein>
    <recommendedName>
        <fullName evidence="6">Phosphoribosylglycinamide formyltransferase</fullName>
        <ecNumber evidence="6">2.1.2.2</ecNumber>
    </recommendedName>
    <alternativeName>
        <fullName evidence="6">5'-phosphoribosylglycinamide transformylase</fullName>
    </alternativeName>
    <alternativeName>
        <fullName evidence="6">GAR transformylase</fullName>
        <shortName evidence="6">GART</shortName>
    </alternativeName>
</protein>
<keyword evidence="2 6" id="KW-0808">Transferase</keyword>
<dbReference type="Gene3D" id="3.40.50.170">
    <property type="entry name" value="Formyl transferase, N-terminal domain"/>
    <property type="match status" value="1"/>
</dbReference>
<dbReference type="PANTHER" id="PTHR43369">
    <property type="entry name" value="PHOSPHORIBOSYLGLYCINAMIDE FORMYLTRANSFERASE"/>
    <property type="match status" value="1"/>
</dbReference>
<dbReference type="InterPro" id="IPR002376">
    <property type="entry name" value="Formyl_transf_N"/>
</dbReference>
<reference evidence="8 9" key="1">
    <citation type="submission" date="2019-12" db="EMBL/GenBank/DDBJ databases">
        <authorList>
            <person name="Zhao J."/>
        </authorList>
    </citation>
    <scope>NUCLEOTIDE SEQUENCE [LARGE SCALE GENOMIC DNA]</scope>
    <source>
        <strain evidence="8 9">S-15</strain>
    </source>
</reference>
<feature type="binding site" evidence="6">
    <location>
        <position position="57"/>
    </location>
    <ligand>
        <name>(6R)-10-formyltetrahydrofolate</name>
        <dbReference type="ChEBI" id="CHEBI:195366"/>
    </ligand>
</feature>
<dbReference type="InterPro" id="IPR036477">
    <property type="entry name" value="Formyl_transf_N_sf"/>
</dbReference>
<dbReference type="NCBIfam" id="TIGR00639">
    <property type="entry name" value="PurN"/>
    <property type="match status" value="1"/>
</dbReference>
<proteinExistence type="inferred from homology"/>
<feature type="binding site" evidence="6">
    <location>
        <begin position="12"/>
        <end position="14"/>
    </location>
    <ligand>
        <name>N(1)-(5-phospho-beta-D-ribosyl)glycinamide</name>
        <dbReference type="ChEBI" id="CHEBI:143788"/>
    </ligand>
</feature>
<dbReference type="Proteomes" id="UP000470771">
    <property type="component" value="Unassembled WGS sequence"/>
</dbReference>
<dbReference type="GO" id="GO:0005829">
    <property type="term" value="C:cytosol"/>
    <property type="evidence" value="ECO:0007669"/>
    <property type="project" value="TreeGrafter"/>
</dbReference>
<dbReference type="PANTHER" id="PTHR43369:SF2">
    <property type="entry name" value="PHOSPHORIBOSYLGLYCINAMIDE FORMYLTRANSFERASE"/>
    <property type="match status" value="1"/>
</dbReference>
<dbReference type="AlphaFoldDB" id="A0A6N9NE52"/>
<dbReference type="InterPro" id="IPR001555">
    <property type="entry name" value="GART_AS"/>
</dbReference>
<accession>A0A6N9NE52</accession>
<comment type="caution">
    <text evidence="8">The sequence shown here is derived from an EMBL/GenBank/DDBJ whole genome shotgun (WGS) entry which is preliminary data.</text>
</comment>
<gene>
    <name evidence="6 8" type="primary">purN</name>
    <name evidence="8" type="ORF">GQN54_02175</name>
</gene>
<evidence type="ECO:0000259" key="7">
    <source>
        <dbReference type="Pfam" id="PF00551"/>
    </source>
</evidence>
<dbReference type="GO" id="GO:0006189">
    <property type="term" value="P:'de novo' IMP biosynthetic process"/>
    <property type="evidence" value="ECO:0007669"/>
    <property type="project" value="UniProtKB-UniRule"/>
</dbReference>
<sequence length="190" mass="21173">MSNIAVFASGSGSNAEQIVQFLKESTIKVKLIVVNRAQCGAIERAKRLGVPVQIFSKEEFAAPKSIIEYLQALEVDFIVLAGFLLKIHPDLIKAFPDRIINLHPSLLPKYGGKGMYGKYVHEAVLANNETKSGITIHLVNEDYDDGRVLKQASVDLEEDETLDTLSAKVQRLEHQYFPNAIHDYITTFNS</sequence>
<organism evidence="8 9">
    <name type="scientific">Acidiluteibacter ferrifornacis</name>
    <dbReference type="NCBI Taxonomy" id="2692424"/>
    <lineage>
        <taxon>Bacteria</taxon>
        <taxon>Pseudomonadati</taxon>
        <taxon>Bacteroidota</taxon>
        <taxon>Flavobacteriia</taxon>
        <taxon>Flavobacteriales</taxon>
        <taxon>Cryomorphaceae</taxon>
        <taxon>Acidiluteibacter</taxon>
    </lineage>
</organism>
<dbReference type="EC" id="2.1.2.2" evidence="6"/>
<dbReference type="RefSeq" id="WP_160631499.1">
    <property type="nucleotide sequence ID" value="NZ_WWNE01000003.1"/>
</dbReference>
<feature type="domain" description="Formyl transferase N-terminal" evidence="7">
    <location>
        <begin position="3"/>
        <end position="181"/>
    </location>
</feature>
<dbReference type="EMBL" id="WWNE01000003">
    <property type="protein sequence ID" value="NBG64906.1"/>
    <property type="molecule type" value="Genomic_DNA"/>
</dbReference>
<feature type="site" description="Raises pKa of active site His" evidence="6">
    <location>
        <position position="144"/>
    </location>
</feature>
<dbReference type="UniPathway" id="UPA00074">
    <property type="reaction ID" value="UER00126"/>
</dbReference>
<evidence type="ECO:0000256" key="3">
    <source>
        <dbReference type="ARBA" id="ARBA00022755"/>
    </source>
</evidence>
<dbReference type="GO" id="GO:0004644">
    <property type="term" value="F:phosphoribosylglycinamide formyltransferase activity"/>
    <property type="evidence" value="ECO:0007669"/>
    <property type="project" value="UniProtKB-UniRule"/>
</dbReference>
<dbReference type="InterPro" id="IPR004607">
    <property type="entry name" value="GART"/>
</dbReference>
<comment type="pathway">
    <text evidence="1 6">Purine metabolism; IMP biosynthesis via de novo pathway; N(2)-formyl-N(1)-(5-phospho-D-ribosyl)glycinamide from N(1)-(5-phospho-D-ribosyl)glycinamide (10-formyl THF route): step 1/1.</text>
</comment>
<feature type="active site" description="Proton donor" evidence="6">
    <location>
        <position position="103"/>
    </location>
</feature>
<keyword evidence="9" id="KW-1185">Reference proteome</keyword>
<comment type="catalytic activity">
    <reaction evidence="5 6">
        <text>N(1)-(5-phospho-beta-D-ribosyl)glycinamide + (6R)-10-formyltetrahydrofolate = N(2)-formyl-N(1)-(5-phospho-beta-D-ribosyl)glycinamide + (6S)-5,6,7,8-tetrahydrofolate + H(+)</text>
        <dbReference type="Rhea" id="RHEA:15053"/>
        <dbReference type="ChEBI" id="CHEBI:15378"/>
        <dbReference type="ChEBI" id="CHEBI:57453"/>
        <dbReference type="ChEBI" id="CHEBI:143788"/>
        <dbReference type="ChEBI" id="CHEBI:147286"/>
        <dbReference type="ChEBI" id="CHEBI:195366"/>
        <dbReference type="EC" id="2.1.2.2"/>
    </reaction>
</comment>
<evidence type="ECO:0000256" key="2">
    <source>
        <dbReference type="ARBA" id="ARBA00022679"/>
    </source>
</evidence>
<dbReference type="CDD" id="cd08645">
    <property type="entry name" value="FMT_core_GART"/>
    <property type="match status" value="1"/>
</dbReference>
<comment type="function">
    <text evidence="6">Catalyzes the transfer of a formyl group from 10-formyltetrahydrofolate to 5-phospho-ribosyl-glycinamide (GAR), producing 5-phospho-ribosyl-N-formylglycinamide (FGAR) and tetrahydrofolate.</text>
</comment>
<dbReference type="SUPFAM" id="SSF53328">
    <property type="entry name" value="Formyltransferase"/>
    <property type="match status" value="1"/>
</dbReference>
<evidence type="ECO:0000256" key="5">
    <source>
        <dbReference type="ARBA" id="ARBA00047664"/>
    </source>
</evidence>
<comment type="caution">
    <text evidence="6">Lacks conserved residue(s) required for the propagation of feature annotation.</text>
</comment>
<evidence type="ECO:0000313" key="9">
    <source>
        <dbReference type="Proteomes" id="UP000470771"/>
    </source>
</evidence>
<name>A0A6N9NE52_9FLAO</name>
<dbReference type="Pfam" id="PF00551">
    <property type="entry name" value="Formyl_trans_N"/>
    <property type="match status" value="1"/>
</dbReference>
<evidence type="ECO:0000256" key="1">
    <source>
        <dbReference type="ARBA" id="ARBA00005054"/>
    </source>
</evidence>
<dbReference type="HAMAP" id="MF_01930">
    <property type="entry name" value="PurN"/>
    <property type="match status" value="1"/>
</dbReference>